<evidence type="ECO:0000256" key="1">
    <source>
        <dbReference type="ARBA" id="ARBA00022676"/>
    </source>
</evidence>
<evidence type="ECO:0000256" key="2">
    <source>
        <dbReference type="ARBA" id="ARBA00022679"/>
    </source>
</evidence>
<dbReference type="Pfam" id="PF03808">
    <property type="entry name" value="Glyco_tran_WecG"/>
    <property type="match status" value="1"/>
</dbReference>
<accession>A0ABY2BSG2</accession>
<keyword evidence="2" id="KW-0808">Transferase</keyword>
<dbReference type="PANTHER" id="PTHR34136:SF1">
    <property type="entry name" value="UDP-N-ACETYL-D-MANNOSAMINURONIC ACID TRANSFERASE"/>
    <property type="match status" value="1"/>
</dbReference>
<organism evidence="3 4">
    <name type="scientific">Kribbella orskensis</name>
    <dbReference type="NCBI Taxonomy" id="2512216"/>
    <lineage>
        <taxon>Bacteria</taxon>
        <taxon>Bacillati</taxon>
        <taxon>Actinomycetota</taxon>
        <taxon>Actinomycetes</taxon>
        <taxon>Propionibacteriales</taxon>
        <taxon>Kribbellaceae</taxon>
        <taxon>Kribbella</taxon>
    </lineage>
</organism>
<dbReference type="NCBIfam" id="TIGR00696">
    <property type="entry name" value="wecG_tagA_cpsF"/>
    <property type="match status" value="1"/>
</dbReference>
<keyword evidence="1" id="KW-0328">Glycosyltransferase</keyword>
<proteinExistence type="predicted"/>
<evidence type="ECO:0000313" key="3">
    <source>
        <dbReference type="EMBL" id="TCO29835.1"/>
    </source>
</evidence>
<evidence type="ECO:0000313" key="4">
    <source>
        <dbReference type="Proteomes" id="UP000295818"/>
    </source>
</evidence>
<gene>
    <name evidence="3" type="ORF">EV644_102556</name>
</gene>
<dbReference type="RefSeq" id="WP_132187835.1">
    <property type="nucleotide sequence ID" value="NZ_SLWM01000002.1"/>
</dbReference>
<dbReference type="InterPro" id="IPR004629">
    <property type="entry name" value="WecG_TagA_CpsF"/>
</dbReference>
<name>A0ABY2BSG2_9ACTN</name>
<dbReference type="CDD" id="cd06533">
    <property type="entry name" value="Glyco_transf_WecG_TagA"/>
    <property type="match status" value="1"/>
</dbReference>
<sequence>MTAELTDQHFTQGSARPADLPHPRVDVLGIHVSVTDMDETVETFARWIDWGERHLVCVSDMNSVLHARADERLTEVYNNSGLTVADGMPLVWAGKRAGFDRMARVCGPDLLGRVMAEAAERGWSQYFYGGADGVAEQLRENFVARHPGLRVAGVYSPPYRALTDAEDAEIVDRLNEAKPDIIWVGLGAPKQERWMAEHRDRLDAAILIGVGAAFDFHTGRLDRAPGWMQRSGLEWSYRLYKEPRRLWRRYVLGIPRFGVGILRRPPRPVS</sequence>
<protein>
    <submittedName>
        <fullName evidence="3">N-acetylglucosaminyldiphosphoundecaprenol N-acetyl-beta-D-mannosaminyltransferase</fullName>
    </submittedName>
</protein>
<comment type="caution">
    <text evidence="3">The sequence shown here is derived from an EMBL/GenBank/DDBJ whole genome shotgun (WGS) entry which is preliminary data.</text>
</comment>
<dbReference type="PANTHER" id="PTHR34136">
    <property type="match status" value="1"/>
</dbReference>
<dbReference type="Proteomes" id="UP000295818">
    <property type="component" value="Unassembled WGS sequence"/>
</dbReference>
<keyword evidence="4" id="KW-1185">Reference proteome</keyword>
<reference evidence="3 4" key="1">
    <citation type="journal article" date="2015" name="Stand. Genomic Sci.">
        <title>Genomic Encyclopedia of Bacterial and Archaeal Type Strains, Phase III: the genomes of soil and plant-associated and newly described type strains.</title>
        <authorList>
            <person name="Whitman W.B."/>
            <person name="Woyke T."/>
            <person name="Klenk H.P."/>
            <person name="Zhou Y."/>
            <person name="Lilburn T.G."/>
            <person name="Beck B.J."/>
            <person name="De Vos P."/>
            <person name="Vandamme P."/>
            <person name="Eisen J.A."/>
            <person name="Garrity G."/>
            <person name="Hugenholtz P."/>
            <person name="Kyrpides N.C."/>
        </authorList>
    </citation>
    <scope>NUCLEOTIDE SEQUENCE [LARGE SCALE GENOMIC DNA]</scope>
    <source>
        <strain evidence="3 4">VKM Ac-2538</strain>
    </source>
</reference>
<dbReference type="EMBL" id="SLWM01000002">
    <property type="protein sequence ID" value="TCO29835.1"/>
    <property type="molecule type" value="Genomic_DNA"/>
</dbReference>